<evidence type="ECO:0000256" key="5">
    <source>
        <dbReference type="ARBA" id="ARBA00023288"/>
    </source>
</evidence>
<dbReference type="Gene3D" id="3.40.190.10">
    <property type="entry name" value="Periplasmic binding protein-like II"/>
    <property type="match status" value="2"/>
</dbReference>
<gene>
    <name evidence="6" type="ORF">Back11_03820</name>
</gene>
<dbReference type="RefSeq" id="WP_125653444.1">
    <property type="nucleotide sequence ID" value="NZ_AP019308.1"/>
</dbReference>
<keyword evidence="7" id="KW-1185">Reference proteome</keyword>
<dbReference type="PANTHER" id="PTHR43649:SF33">
    <property type="entry name" value="POLYGALACTURONAN_RHAMNOGALACTURONAN-BINDING PROTEIN YTCQ"/>
    <property type="match status" value="1"/>
</dbReference>
<keyword evidence="2" id="KW-0732">Signal</keyword>
<dbReference type="SUPFAM" id="SSF53850">
    <property type="entry name" value="Periplasmic binding protein-like II"/>
    <property type="match status" value="1"/>
</dbReference>
<evidence type="ECO:0000256" key="4">
    <source>
        <dbReference type="ARBA" id="ARBA00023139"/>
    </source>
</evidence>
<evidence type="ECO:0000313" key="7">
    <source>
        <dbReference type="Proteomes" id="UP000275368"/>
    </source>
</evidence>
<dbReference type="InterPro" id="IPR050490">
    <property type="entry name" value="Bact_solute-bd_prot1"/>
</dbReference>
<dbReference type="OrthoDB" id="9798191at2"/>
<sequence>MKKLLSVSLLLALSVVTAACGGKNENNPTTNKPKTNNTAPAKVTTIKMLHWQQDNINAAIEKINADFEKEFPQYKVEYTKTEPNDVYKQAMRTHLTANDIDIFPDLSAMRSSPKDYTPGAKIPDWQQWIDNGLIADLSGQAFVKNYNASDIAKGGTYNGKVYAIPAGSFAMGGLFFNKKIFDENGLKIPTTWSEFVALNEALLAKNITPIGLAGKDVWPLKLPAFNLQAQLLAGGNQEAWLEGIWKGTNKFNDADAVEVLEKMKTIQDKYTIKNFMGIGYGDLPKLFATGKVAMIADGSWDITTIQAADPNLDFGYFPLPASDKPVDVLAGKYDMTWYVAEKGPNKEGALKWLEYFSRPEVYQKFVTATGMLPIQPNIATGNKVNDDYIVQWVPKMQTAYEILMIDRDNVGEHIATEGVHTEFLSPGGPFKTAKELADVQQKEWEAAAPK</sequence>
<accession>A0A3G9IJ56</accession>
<keyword evidence="4" id="KW-0564">Palmitate</keyword>
<keyword evidence="3" id="KW-0472">Membrane</keyword>
<organism evidence="6 7">
    <name type="scientific">Paenibacillus baekrokdamisoli</name>
    <dbReference type="NCBI Taxonomy" id="1712516"/>
    <lineage>
        <taxon>Bacteria</taxon>
        <taxon>Bacillati</taxon>
        <taxon>Bacillota</taxon>
        <taxon>Bacilli</taxon>
        <taxon>Bacillales</taxon>
        <taxon>Paenibacillaceae</taxon>
        <taxon>Paenibacillus</taxon>
    </lineage>
</organism>
<dbReference type="Pfam" id="PF13416">
    <property type="entry name" value="SBP_bac_8"/>
    <property type="match status" value="1"/>
</dbReference>
<dbReference type="PANTHER" id="PTHR43649">
    <property type="entry name" value="ARABINOSE-BINDING PROTEIN-RELATED"/>
    <property type="match status" value="1"/>
</dbReference>
<dbReference type="EMBL" id="AP019308">
    <property type="protein sequence ID" value="BBH19037.1"/>
    <property type="molecule type" value="Genomic_DNA"/>
</dbReference>
<reference evidence="6 7" key="1">
    <citation type="submission" date="2018-11" db="EMBL/GenBank/DDBJ databases">
        <title>Complete genome sequence of Paenibacillus baekrokdamisoli strain KCTC 33723.</title>
        <authorList>
            <person name="Kang S.W."/>
            <person name="Lee K.C."/>
            <person name="Kim K.K."/>
            <person name="Kim J.S."/>
            <person name="Kim D.S."/>
            <person name="Ko S.H."/>
            <person name="Yang S.H."/>
            <person name="Lee J.S."/>
        </authorList>
    </citation>
    <scope>NUCLEOTIDE SEQUENCE [LARGE SCALE GENOMIC DNA]</scope>
    <source>
        <strain evidence="6 7">KCTC 33723</strain>
    </source>
</reference>
<dbReference type="Proteomes" id="UP000275368">
    <property type="component" value="Chromosome"/>
</dbReference>
<protein>
    <submittedName>
        <fullName evidence="6">Uncharacterized protein</fullName>
    </submittedName>
</protein>
<dbReference type="KEGG" id="pbk:Back11_03820"/>
<evidence type="ECO:0000256" key="3">
    <source>
        <dbReference type="ARBA" id="ARBA00023136"/>
    </source>
</evidence>
<dbReference type="AlphaFoldDB" id="A0A3G9IJ56"/>
<keyword evidence="1" id="KW-1003">Cell membrane</keyword>
<keyword evidence="5" id="KW-0449">Lipoprotein</keyword>
<evidence type="ECO:0000256" key="1">
    <source>
        <dbReference type="ARBA" id="ARBA00022475"/>
    </source>
</evidence>
<name>A0A3G9IJ56_9BACL</name>
<evidence type="ECO:0000256" key="2">
    <source>
        <dbReference type="ARBA" id="ARBA00022729"/>
    </source>
</evidence>
<proteinExistence type="predicted"/>
<evidence type="ECO:0000313" key="6">
    <source>
        <dbReference type="EMBL" id="BBH19037.1"/>
    </source>
</evidence>
<dbReference type="PROSITE" id="PS51257">
    <property type="entry name" value="PROKAR_LIPOPROTEIN"/>
    <property type="match status" value="1"/>
</dbReference>
<dbReference type="InterPro" id="IPR006059">
    <property type="entry name" value="SBP"/>
</dbReference>